<comment type="caution">
    <text evidence="1">The sequence shown here is derived from an EMBL/GenBank/DDBJ whole genome shotgun (WGS) entry which is preliminary data.</text>
</comment>
<feature type="non-terminal residue" evidence="1">
    <location>
        <position position="1"/>
    </location>
</feature>
<dbReference type="SUPFAM" id="SSF53448">
    <property type="entry name" value="Nucleotide-diphospho-sugar transferases"/>
    <property type="match status" value="1"/>
</dbReference>
<accession>A0A0F9BXY4</accession>
<organism evidence="1">
    <name type="scientific">marine sediment metagenome</name>
    <dbReference type="NCBI Taxonomy" id="412755"/>
    <lineage>
        <taxon>unclassified sequences</taxon>
        <taxon>metagenomes</taxon>
        <taxon>ecological metagenomes</taxon>
    </lineage>
</organism>
<reference evidence="1" key="1">
    <citation type="journal article" date="2015" name="Nature">
        <title>Complex archaea that bridge the gap between prokaryotes and eukaryotes.</title>
        <authorList>
            <person name="Spang A."/>
            <person name="Saw J.H."/>
            <person name="Jorgensen S.L."/>
            <person name="Zaremba-Niedzwiedzka K."/>
            <person name="Martijn J."/>
            <person name="Lind A.E."/>
            <person name="van Eijk R."/>
            <person name="Schleper C."/>
            <person name="Guy L."/>
            <person name="Ettema T.J."/>
        </authorList>
    </citation>
    <scope>NUCLEOTIDE SEQUENCE</scope>
</reference>
<sequence length="49" mass="5661">QNIMEAGQHFLENPMEAPFVPSWNRVVSAMPDVLERLKEAVELDNEEYS</sequence>
<gene>
    <name evidence="1" type="ORF">LCGC14_2471970</name>
</gene>
<dbReference type="InterPro" id="IPR029044">
    <property type="entry name" value="Nucleotide-diphossugar_trans"/>
</dbReference>
<proteinExistence type="predicted"/>
<protein>
    <submittedName>
        <fullName evidence="1">Uncharacterized protein</fullName>
    </submittedName>
</protein>
<dbReference type="AlphaFoldDB" id="A0A0F9BXY4"/>
<dbReference type="EMBL" id="LAZR01038734">
    <property type="protein sequence ID" value="KKL18792.1"/>
    <property type="molecule type" value="Genomic_DNA"/>
</dbReference>
<name>A0A0F9BXY4_9ZZZZ</name>
<evidence type="ECO:0000313" key="1">
    <source>
        <dbReference type="EMBL" id="KKL18792.1"/>
    </source>
</evidence>